<dbReference type="PANTHER" id="PTHR16466">
    <property type="entry name" value="TELOMERE REPEAT-BINDING FACTOR 2-INTERACTING PROTEIN 1"/>
    <property type="match status" value="1"/>
</dbReference>
<keyword evidence="2" id="KW-0804">Transcription</keyword>
<dbReference type="PANTHER" id="PTHR16466:SF6">
    <property type="entry name" value="TELOMERIC REPEAT-BINDING FACTOR 2-INTERACTING PROTEIN 1"/>
    <property type="match status" value="1"/>
</dbReference>
<dbReference type="GO" id="GO:0010833">
    <property type="term" value="P:telomere maintenance via telomere lengthening"/>
    <property type="evidence" value="ECO:0007669"/>
    <property type="project" value="UniProtKB-UniRule"/>
</dbReference>
<reference evidence="5" key="1">
    <citation type="journal article" date="2016" name="Mol. Ecol. Resour.">
        <title>Evaluation of the impact of RNA preservation methods of spiders for de novo transcriptome assembly.</title>
        <authorList>
            <person name="Kono N."/>
            <person name="Nakamura H."/>
            <person name="Ito Y."/>
            <person name="Tomita M."/>
            <person name="Arakawa K."/>
        </authorList>
    </citation>
    <scope>NUCLEOTIDE SEQUENCE</scope>
    <source>
        <tissue evidence="5">Whole body</tissue>
    </source>
</reference>
<keyword evidence="2" id="KW-0158">Chromosome</keyword>
<feature type="domain" description="BRCT" evidence="4">
    <location>
        <begin position="1"/>
        <end position="91"/>
    </location>
</feature>
<evidence type="ECO:0000259" key="4">
    <source>
        <dbReference type="PROSITE" id="PS50172"/>
    </source>
</evidence>
<dbReference type="AlphaFoldDB" id="A0A2L2YCG2"/>
<sequence>MSDFTHSVVLFTGDDGLSLEFNVRNTNEKSHLKALIEHGGGICTQNENSVHLISPGTKVLNADLGKKLVSSSYIYDCVKRNYLLNVNEYVFTISEAQTSDISDEDSGLFAQRQSTCKSPKKNIPPMNVEVSPIKQPNVSNETTPSNLTLPSSNSAVAPICNSSESFVEGSQDNTTSYRITSHVYYGNVNNPANEKIKTKEGLLENSEEFNPSQSLVYPSNPKDLLRGNIKNTLNLSSPSKPSDLMNVSPLNLCSPSKQADLINVSPLNLHSPSKPADLINISPLNLCSPSKPVELMNATRSLNLQSLSKQSDLLVDTVENTSILQSPARNIPIVSALQPTSPRNSMKTQKERIFSSPKKLIDISPIMRADTKKVNKNNINQRLELPVRNPFQEKTDNVLMEEECGENSERDTEINIDMNIGISLPGNQLLSSASPIKITDCCFESQKGVSNEAEMAHNASAVVSSSQPEDGLDNFDNMLLNKALHKPQSEDEESLSQTCTVSSSADAQVSSKPCSAEINNTTQDNLPDSPNFISSQVVNEEEYIRNLAVEVQEILEKPPPRTIQDKITLVKYVCCVRKLTPKTVLDSLLTQSDSLDL</sequence>
<evidence type="ECO:0000313" key="5">
    <source>
        <dbReference type="EMBL" id="LAA05839.1"/>
    </source>
</evidence>
<organism evidence="5">
    <name type="scientific">Parasteatoda tepidariorum</name>
    <name type="common">Common house spider</name>
    <name type="synonym">Achaearanea tepidariorum</name>
    <dbReference type="NCBI Taxonomy" id="114398"/>
    <lineage>
        <taxon>Eukaryota</taxon>
        <taxon>Metazoa</taxon>
        <taxon>Ecdysozoa</taxon>
        <taxon>Arthropoda</taxon>
        <taxon>Chelicerata</taxon>
        <taxon>Arachnida</taxon>
        <taxon>Araneae</taxon>
        <taxon>Araneomorphae</taxon>
        <taxon>Entelegynae</taxon>
        <taxon>Araneoidea</taxon>
        <taxon>Theridiidae</taxon>
        <taxon>Parasteatoda</taxon>
    </lineage>
</organism>
<dbReference type="InterPro" id="IPR036420">
    <property type="entry name" value="BRCT_dom_sf"/>
</dbReference>
<evidence type="ECO:0000256" key="1">
    <source>
        <dbReference type="ARBA" id="ARBA00023242"/>
    </source>
</evidence>
<comment type="subcellular location">
    <subcellularLocation>
        <location evidence="2">Nucleus</location>
    </subcellularLocation>
    <subcellularLocation>
        <location evidence="2">Chromosome</location>
        <location evidence="2">Telomere</location>
    </subcellularLocation>
</comment>
<dbReference type="GO" id="GO:0031848">
    <property type="term" value="P:protection from non-homologous end joining at telomere"/>
    <property type="evidence" value="ECO:0007669"/>
    <property type="project" value="TreeGrafter"/>
</dbReference>
<dbReference type="GO" id="GO:0042162">
    <property type="term" value="F:telomeric DNA binding"/>
    <property type="evidence" value="ECO:0007669"/>
    <property type="project" value="TreeGrafter"/>
</dbReference>
<comment type="function">
    <text evidence="2">Acts both as a regulator of telomere function and as a transcription regulator. Involved in the regulation of telomere length and protection as a component of the shelterin complex (telosome). Does not bind DNA directly: recruited to telomeric double-stranded 5'-TTAGGG-3' repeats via its interaction with terf2. Independently of its function in telomeres, also acts as a transcription regulator: recruited to extratelomeric 5'-TTAGGG-3' sites via its association with terf2 or other factors, and regulates gene expression.</text>
</comment>
<evidence type="ECO:0000256" key="2">
    <source>
        <dbReference type="RuleBase" id="RU367107"/>
    </source>
</evidence>
<feature type="region of interest" description="Disordered" evidence="3">
    <location>
        <begin position="115"/>
        <end position="150"/>
    </location>
</feature>
<dbReference type="SUPFAM" id="SSF52113">
    <property type="entry name" value="BRCT domain"/>
    <property type="match status" value="1"/>
</dbReference>
<keyword evidence="2" id="KW-0010">Activator</keyword>
<dbReference type="PROSITE" id="PS50172">
    <property type="entry name" value="BRCT"/>
    <property type="match status" value="1"/>
</dbReference>
<dbReference type="InterPro" id="IPR039595">
    <property type="entry name" value="TE2IP/Rap1"/>
</dbReference>
<dbReference type="InterPro" id="IPR001357">
    <property type="entry name" value="BRCT_dom"/>
</dbReference>
<dbReference type="OrthoDB" id="435460at2759"/>
<dbReference type="GO" id="GO:0070187">
    <property type="term" value="C:shelterin complex"/>
    <property type="evidence" value="ECO:0007669"/>
    <property type="project" value="TreeGrafter"/>
</dbReference>
<keyword evidence="2" id="KW-0779">Telomere</keyword>
<name>A0A2L2YCG2_PARTP</name>
<comment type="similarity">
    <text evidence="2">Belongs to the RAP1 family.</text>
</comment>
<evidence type="ECO:0000256" key="3">
    <source>
        <dbReference type="SAM" id="MobiDB-lite"/>
    </source>
</evidence>
<dbReference type="GO" id="GO:0006355">
    <property type="term" value="P:regulation of DNA-templated transcription"/>
    <property type="evidence" value="ECO:0007669"/>
    <property type="project" value="UniProtKB-UniRule"/>
</dbReference>
<accession>A0A2L2YCG2</accession>
<proteinExistence type="evidence at transcript level"/>
<comment type="subunit">
    <text evidence="2">Homodimer.</text>
</comment>
<protein>
    <recommendedName>
        <fullName evidence="2">Telomeric repeat-binding factor 2-interacting protein 1</fullName>
        <shortName evidence="2">TERF2-interacting telomeric protein 1</shortName>
    </recommendedName>
    <alternativeName>
        <fullName evidence="2">Repressor/activator protein 1 homolog</fullName>
    </alternativeName>
</protein>
<dbReference type="Pfam" id="PF16589">
    <property type="entry name" value="BRCT_2"/>
    <property type="match status" value="1"/>
</dbReference>
<keyword evidence="1 2" id="KW-0539">Nucleus</keyword>
<keyword evidence="2" id="KW-0805">Transcription regulation</keyword>
<dbReference type="CDD" id="cd00027">
    <property type="entry name" value="BRCT"/>
    <property type="match status" value="1"/>
</dbReference>
<dbReference type="EMBL" id="IAAA01013075">
    <property type="protein sequence ID" value="LAA05839.1"/>
    <property type="molecule type" value="mRNA"/>
</dbReference>
<feature type="compositionally biased region" description="Polar residues" evidence="3">
    <location>
        <begin position="134"/>
        <end position="150"/>
    </location>
</feature>
<dbReference type="Gene3D" id="3.40.50.10190">
    <property type="entry name" value="BRCT domain"/>
    <property type="match status" value="1"/>
</dbReference>